<evidence type="ECO:0000313" key="4">
    <source>
        <dbReference type="Proteomes" id="UP000241462"/>
    </source>
</evidence>
<dbReference type="OrthoDB" id="2796951at2759"/>
<evidence type="ECO:0000256" key="1">
    <source>
        <dbReference type="SAM" id="MobiDB-lite"/>
    </source>
</evidence>
<name>A0A2T3A7F6_9PEZI</name>
<dbReference type="EMBL" id="KZ678446">
    <property type="protein sequence ID" value="PSR84288.1"/>
    <property type="molecule type" value="Genomic_DNA"/>
</dbReference>
<feature type="compositionally biased region" description="Low complexity" evidence="1">
    <location>
        <begin position="538"/>
        <end position="570"/>
    </location>
</feature>
<dbReference type="Gene3D" id="3.20.20.80">
    <property type="entry name" value="Glycosidases"/>
    <property type="match status" value="1"/>
</dbReference>
<dbReference type="InterPro" id="IPR031728">
    <property type="entry name" value="GlcAase_C"/>
</dbReference>
<dbReference type="AlphaFoldDB" id="A0A2T3A7F6"/>
<feature type="region of interest" description="Disordered" evidence="1">
    <location>
        <begin position="538"/>
        <end position="577"/>
    </location>
</feature>
<keyword evidence="4" id="KW-1185">Reference proteome</keyword>
<dbReference type="Pfam" id="PF16862">
    <property type="entry name" value="Glyco_hydro_79C"/>
    <property type="match status" value="1"/>
</dbReference>
<protein>
    <recommendedName>
        <fullName evidence="2">Beta-glucuronidase C-terminal domain-containing protein</fullName>
    </recommendedName>
</protein>
<dbReference type="SUPFAM" id="SSF51445">
    <property type="entry name" value="(Trans)glycosidases"/>
    <property type="match status" value="1"/>
</dbReference>
<accession>A0A2T3A7F6</accession>
<dbReference type="InParanoid" id="A0A2T3A7F6"/>
<dbReference type="PANTHER" id="PTHR36183">
    <property type="entry name" value="BETA-GLUCURONIDASE"/>
    <property type="match status" value="1"/>
</dbReference>
<reference evidence="3 4" key="1">
    <citation type="journal article" date="2018" name="Mycol. Prog.">
        <title>Coniella lustricola, a new species from submerged detritus.</title>
        <authorList>
            <person name="Raudabaugh D.B."/>
            <person name="Iturriaga T."/>
            <person name="Carver A."/>
            <person name="Mondo S."/>
            <person name="Pangilinan J."/>
            <person name="Lipzen A."/>
            <person name="He G."/>
            <person name="Amirebrahimi M."/>
            <person name="Grigoriev I.V."/>
            <person name="Miller A.N."/>
        </authorList>
    </citation>
    <scope>NUCLEOTIDE SEQUENCE [LARGE SCALE GENOMIC DNA]</scope>
    <source>
        <strain evidence="3 4">B22-T-1</strain>
    </source>
</reference>
<organism evidence="3 4">
    <name type="scientific">Coniella lustricola</name>
    <dbReference type="NCBI Taxonomy" id="2025994"/>
    <lineage>
        <taxon>Eukaryota</taxon>
        <taxon>Fungi</taxon>
        <taxon>Dikarya</taxon>
        <taxon>Ascomycota</taxon>
        <taxon>Pezizomycotina</taxon>
        <taxon>Sordariomycetes</taxon>
        <taxon>Sordariomycetidae</taxon>
        <taxon>Diaporthales</taxon>
        <taxon>Schizoparmaceae</taxon>
        <taxon>Coniella</taxon>
    </lineage>
</organism>
<sequence>MAASSTVTMSPPEAAPSDIAGVVDPSFAGFGIEPSNLFAFTGEQDTNALSMNLLANLANYTGKPPHIRLGGNTEDYMIYDSTQTEYAEIHNTDASGNGSIKWDSMLIGPNFFEAANRFPTGTPITWGLNLAYNDDDYLDRITEMAQQVIDRCTNLNIVAFEIGNEPDLYYSSSLFRDATWSGDVYTTEWLARAQAIYEQVLAPVGLTAAFFEPQATSHTSGTSFTIDDLVDYGLANQTVNGSTYVTNWNQHDYTYFFGVAEYDLTLEAVMSFTLVENQFTAQASDQLSQAATTPYGYALREMGWVGPLGSANVTDTFGGALYTLNFLLYGASLNMSGVNFHMTQNSYTAAWQPTTLGGVAPYPRPLYYGHAAFNQIIGPTCSAQVYQYALDTVPTGYDAYLRAYTVYQSGTLSSIVVLNAKMANSTETDKSNLTVSLTMPTSFAGKTVHLAYLTNDGLDSKYNSTWNGMTYEASGDGTATQVSDADNTATIGSDGSLTISVRDSQVVVAQIGAKVGSLSANSTACSALASLQQGTSTDSTIASDASSTSKPGSDGTTSSISSSNSTSGDADSNKSAGMRSTSSGIWTAVLAAGLSALAGFALF</sequence>
<dbReference type="InterPro" id="IPR052974">
    <property type="entry name" value="GH79_Enzymes"/>
</dbReference>
<dbReference type="InterPro" id="IPR017853">
    <property type="entry name" value="GH"/>
</dbReference>
<feature type="domain" description="Beta-glucuronidase C-terminal" evidence="2">
    <location>
        <begin position="403"/>
        <end position="508"/>
    </location>
</feature>
<gene>
    <name evidence="3" type="ORF">BD289DRAFT_368868</name>
</gene>
<dbReference type="PANTHER" id="PTHR36183:SF2">
    <property type="entry name" value="BETA-GLUCURONIDASE C-TERMINAL DOMAIN-CONTAINING PROTEIN"/>
    <property type="match status" value="1"/>
</dbReference>
<dbReference type="Proteomes" id="UP000241462">
    <property type="component" value="Unassembled WGS sequence"/>
</dbReference>
<proteinExistence type="predicted"/>
<evidence type="ECO:0000259" key="2">
    <source>
        <dbReference type="Pfam" id="PF16862"/>
    </source>
</evidence>
<evidence type="ECO:0000313" key="3">
    <source>
        <dbReference type="EMBL" id="PSR84288.1"/>
    </source>
</evidence>